<keyword evidence="2 9" id="KW-0812">Transmembrane</keyword>
<feature type="transmembrane region" description="Helical" evidence="9">
    <location>
        <begin position="480"/>
        <end position="506"/>
    </location>
</feature>
<dbReference type="InterPro" id="IPR044202">
    <property type="entry name" value="LETM1/MDM38-like"/>
</dbReference>
<protein>
    <recommendedName>
        <fullName evidence="10">Letm1 RBD domain-containing protein</fullName>
    </recommendedName>
</protein>
<dbReference type="InterPro" id="IPR033122">
    <property type="entry name" value="LETM1-like_RBD"/>
</dbReference>
<feature type="coiled-coil region" evidence="7">
    <location>
        <begin position="273"/>
        <end position="300"/>
    </location>
</feature>
<dbReference type="GO" id="GO:0005743">
    <property type="term" value="C:mitochondrial inner membrane"/>
    <property type="evidence" value="ECO:0007669"/>
    <property type="project" value="UniProtKB-SubCell"/>
</dbReference>
<dbReference type="AlphaFoldDB" id="A0A7S1XD73"/>
<reference evidence="11" key="1">
    <citation type="submission" date="2021-01" db="EMBL/GenBank/DDBJ databases">
        <authorList>
            <person name="Corre E."/>
            <person name="Pelletier E."/>
            <person name="Niang G."/>
            <person name="Scheremetjew M."/>
            <person name="Finn R."/>
            <person name="Kale V."/>
            <person name="Holt S."/>
            <person name="Cochrane G."/>
            <person name="Meng A."/>
            <person name="Brown T."/>
            <person name="Cohen L."/>
        </authorList>
    </citation>
    <scope>NUCLEOTIDE SEQUENCE</scope>
    <source>
        <strain evidence="11">SAG 36.94</strain>
    </source>
</reference>
<proteinExistence type="predicted"/>
<evidence type="ECO:0000256" key="4">
    <source>
        <dbReference type="ARBA" id="ARBA00022989"/>
    </source>
</evidence>
<feature type="region of interest" description="Disordered" evidence="8">
    <location>
        <begin position="537"/>
        <end position="564"/>
    </location>
</feature>
<sequence length="584" mass="65917">MSHGYACGSSQPTVAFTVQARVGQCLTPSSRSSGLASANSNAARSSRKWTIGSQRRSGAAFLVLCTVDVEKDTAEDAQRAIEASRGRVRKLEARYNARRVENNAVRARRVYREWVSHRSLPSDAKRSVVDEDVAFWSLSEKEVLQELLADLCSDLEILEDVYAVFPEVAGRSVIRVTEVVKELKDSLNSLDEKNSHQAISFVASPNRDQSESAAEQTTAEAEDATVDFKNFRMNVQGKLEKLGEIWARLNGLPTDSEHFVVDRSKSELDSERTSFLRKEVERLERQLQDASKQREARIRTEDQLGKLIRAKEIREMDDVVIEIRRCLAVRVLELEMEIIYSYLESEIDVAEELMDEQPFILEFGALEEQLVELSFLVDQSETLVINDDTLASLAERIQFLKSSLGLENDLFTTQITWNLLRSQLGEMWRKAREGGDFYARGLRLFGGDVKYASRLVQKAAVGSVLTPREVRTLRRTARDLITLVPFTVILIAPLTPVGHVLIFSFIQRFFPDFFPSTFSEGRVNLMRAYEKMIRTRQEGPDPLPIDGPPPTTGVETPGDTSRILAGRGLSRYGRYGREDIHLAD</sequence>
<dbReference type="PANTHER" id="PTHR14009:SF1">
    <property type="entry name" value="MITOCHONDRIAL PROTON_CALCIUM EXCHANGER PROTEIN"/>
    <property type="match status" value="1"/>
</dbReference>
<evidence type="ECO:0000256" key="6">
    <source>
        <dbReference type="ARBA" id="ARBA00023136"/>
    </source>
</evidence>
<evidence type="ECO:0000256" key="1">
    <source>
        <dbReference type="ARBA" id="ARBA00004434"/>
    </source>
</evidence>
<evidence type="ECO:0000256" key="2">
    <source>
        <dbReference type="ARBA" id="ARBA00022692"/>
    </source>
</evidence>
<evidence type="ECO:0000256" key="8">
    <source>
        <dbReference type="SAM" id="MobiDB-lite"/>
    </source>
</evidence>
<evidence type="ECO:0000256" key="7">
    <source>
        <dbReference type="SAM" id="Coils"/>
    </source>
</evidence>
<keyword evidence="5" id="KW-0496">Mitochondrion</keyword>
<comment type="subcellular location">
    <subcellularLocation>
        <location evidence="1">Mitochondrion inner membrane</location>
        <topology evidence="1">Single-pass membrane protein</topology>
    </subcellularLocation>
</comment>
<evidence type="ECO:0000313" key="11">
    <source>
        <dbReference type="EMBL" id="CAD9233099.1"/>
    </source>
</evidence>
<keyword evidence="7" id="KW-0175">Coiled coil</keyword>
<feature type="domain" description="Letm1 RBD" evidence="10">
    <location>
        <begin position="465"/>
        <end position="527"/>
    </location>
</feature>
<evidence type="ECO:0000256" key="5">
    <source>
        <dbReference type="ARBA" id="ARBA00023128"/>
    </source>
</evidence>
<evidence type="ECO:0000256" key="3">
    <source>
        <dbReference type="ARBA" id="ARBA00022792"/>
    </source>
</evidence>
<feature type="compositionally biased region" description="Pro residues" evidence="8">
    <location>
        <begin position="541"/>
        <end position="551"/>
    </location>
</feature>
<keyword evidence="6 9" id="KW-0472">Membrane</keyword>
<evidence type="ECO:0000256" key="9">
    <source>
        <dbReference type="SAM" id="Phobius"/>
    </source>
</evidence>
<keyword evidence="4 9" id="KW-1133">Transmembrane helix</keyword>
<feature type="region of interest" description="Disordered" evidence="8">
    <location>
        <begin position="200"/>
        <end position="221"/>
    </location>
</feature>
<dbReference type="Pfam" id="PF07766">
    <property type="entry name" value="LETM1_RBD"/>
    <property type="match status" value="1"/>
</dbReference>
<dbReference type="GO" id="GO:0030003">
    <property type="term" value="P:intracellular monoatomic cation homeostasis"/>
    <property type="evidence" value="ECO:0007669"/>
    <property type="project" value="TreeGrafter"/>
</dbReference>
<gene>
    <name evidence="11" type="ORF">CCAE0312_LOCUS5184</name>
</gene>
<evidence type="ECO:0000259" key="10">
    <source>
        <dbReference type="Pfam" id="PF07766"/>
    </source>
</evidence>
<keyword evidence="3" id="KW-0999">Mitochondrion inner membrane</keyword>
<dbReference type="PANTHER" id="PTHR14009">
    <property type="entry name" value="LEUCINE ZIPPER-EF-HAND CONTAINING TRANSMEMBRANE PROTEIN"/>
    <property type="match status" value="1"/>
</dbReference>
<name>A0A7S1XD73_9RHOD</name>
<accession>A0A7S1XD73</accession>
<dbReference type="EMBL" id="HBGH01009339">
    <property type="protein sequence ID" value="CAD9233099.1"/>
    <property type="molecule type" value="Transcribed_RNA"/>
</dbReference>
<organism evidence="11">
    <name type="scientific">Compsopogon caeruleus</name>
    <dbReference type="NCBI Taxonomy" id="31354"/>
    <lineage>
        <taxon>Eukaryota</taxon>
        <taxon>Rhodophyta</taxon>
        <taxon>Compsopogonophyceae</taxon>
        <taxon>Compsopogonales</taxon>
        <taxon>Compsopogonaceae</taxon>
        <taxon>Compsopogon</taxon>
    </lineage>
</organism>
<dbReference type="GO" id="GO:0043022">
    <property type="term" value="F:ribosome binding"/>
    <property type="evidence" value="ECO:0007669"/>
    <property type="project" value="InterPro"/>
</dbReference>
<feature type="compositionally biased region" description="Low complexity" evidence="8">
    <location>
        <begin position="552"/>
        <end position="564"/>
    </location>
</feature>